<feature type="transmembrane region" description="Helical" evidence="7">
    <location>
        <begin position="304"/>
        <end position="323"/>
    </location>
</feature>
<dbReference type="PANTHER" id="PTHR40074:SF2">
    <property type="entry name" value="O-ACETYLTRANSFERASE WECH"/>
    <property type="match status" value="1"/>
</dbReference>
<keyword evidence="3" id="KW-1003">Cell membrane</keyword>
<dbReference type="SUPFAM" id="SSF53756">
    <property type="entry name" value="UDP-Glycosyltransferase/glycogen phosphorylase"/>
    <property type="match status" value="1"/>
</dbReference>
<comment type="similarity">
    <text evidence="2">Belongs to the acyltransferase 3 family.</text>
</comment>
<feature type="transmembrane region" description="Helical" evidence="7">
    <location>
        <begin position="198"/>
        <end position="216"/>
    </location>
</feature>
<feature type="transmembrane region" description="Helical" evidence="7">
    <location>
        <begin position="274"/>
        <end position="292"/>
    </location>
</feature>
<accession>A0A934S503</accession>
<reference evidence="9" key="1">
    <citation type="submission" date="2021-01" db="EMBL/GenBank/DDBJ databases">
        <title>Modified the classification status of verrucomicrobia.</title>
        <authorList>
            <person name="Feng X."/>
        </authorList>
    </citation>
    <scope>NUCLEOTIDE SEQUENCE</scope>
    <source>
        <strain evidence="9">KCTC 22041</strain>
    </source>
</reference>
<evidence type="ECO:0000256" key="7">
    <source>
        <dbReference type="SAM" id="Phobius"/>
    </source>
</evidence>
<feature type="transmembrane region" description="Helical" evidence="7">
    <location>
        <begin position="56"/>
        <end position="77"/>
    </location>
</feature>
<keyword evidence="9" id="KW-0012">Acyltransferase</keyword>
<protein>
    <submittedName>
        <fullName evidence="9">Acyltransferase family protein</fullName>
    </submittedName>
</protein>
<comment type="caution">
    <text evidence="9">The sequence shown here is derived from an EMBL/GenBank/DDBJ whole genome shotgun (WGS) entry which is preliminary data.</text>
</comment>
<dbReference type="EMBL" id="JAENIJ010000010">
    <property type="protein sequence ID" value="MBK1882377.1"/>
    <property type="molecule type" value="Genomic_DNA"/>
</dbReference>
<feature type="transmembrane region" description="Helical" evidence="7">
    <location>
        <begin position="236"/>
        <end position="254"/>
    </location>
</feature>
<dbReference type="InterPro" id="IPR002656">
    <property type="entry name" value="Acyl_transf_3_dom"/>
</dbReference>
<evidence type="ECO:0000256" key="1">
    <source>
        <dbReference type="ARBA" id="ARBA00004651"/>
    </source>
</evidence>
<dbReference type="Gene3D" id="3.40.50.2000">
    <property type="entry name" value="Glycogen Phosphorylase B"/>
    <property type="match status" value="2"/>
</dbReference>
<dbReference type="AlphaFoldDB" id="A0A934S503"/>
<feature type="transmembrane region" description="Helical" evidence="7">
    <location>
        <begin position="89"/>
        <end position="107"/>
    </location>
</feature>
<feature type="transmembrane region" description="Helical" evidence="7">
    <location>
        <begin position="149"/>
        <end position="166"/>
    </location>
</feature>
<comment type="subcellular location">
    <subcellularLocation>
        <location evidence="1">Cell membrane</location>
        <topology evidence="1">Multi-pass membrane protein</topology>
    </subcellularLocation>
</comment>
<evidence type="ECO:0000313" key="9">
    <source>
        <dbReference type="EMBL" id="MBK1882377.1"/>
    </source>
</evidence>
<gene>
    <name evidence="9" type="ORF">JIN85_08125</name>
</gene>
<sequence length="726" mass="82404">MSEATSRNSWIDSLKGVLIFLVVYGHAIQFTGYDWATDWTNSEFWKDPFFKTVYMFHMPLFMAISGYLSIGSIRRLTFKNVTCRRFKQLMLPLIGWSVLYQVSLTALKGDWSAFPEHLLHELGFGLWFLWAAFLSMVITAALKWGKFDHVFGCIVAILVVLAVPDYEVLANFKYTFPFFVIGYQCAKLGVFSKVKLGLPGWIAIGAASVGCWYLWTERTYIYVSGMALDAGNLTHVLVRYASGLFLGLSFLGVWSVIHRRCLGSMFNSLGRRSLDIYIVQNYAFVALIHFNFPMKNSPWFALTMAPWIALLVCIIAVFAGWVMERIPIFSSLLLGRKGGMQSSNPSGPIAFFAHERGDARVKKRIAALRDRGWQVTGYTFHRVRDKVEAEPDWNNVHLGTTYNRRYIHRLWTLANSILILWRNREQYANSSVLYVVNTDNAVLALVARWLVGVRIPLVLELADIQPVMYSAGWPGKIMRRVEREVLNRSALLVTTSPGFIQHYFLPTQKFAGEIFLLENKVYPSDRLEASHAIGKPISTGKPWVIGCFGAFRCRRSMQLMHALASRLGDRVLFRLRGYASGTITEDFPVLLGNLPNLRFEGPYDYPGDLSEMYGAIDLNWSFDETDPGGNSAWLLPNRIYEGGCFGVPVIAAKSTQTGDWVEERKCGWTFAESLEENLIAFFEQLQIDDWIAMKQHCLTIPRSKFAGETDYDILSAKLKDIAGIRP</sequence>
<feature type="transmembrane region" description="Helical" evidence="7">
    <location>
        <begin position="122"/>
        <end position="142"/>
    </location>
</feature>
<proteinExistence type="inferred from homology"/>
<evidence type="ECO:0000256" key="6">
    <source>
        <dbReference type="ARBA" id="ARBA00023136"/>
    </source>
</evidence>
<dbReference type="Proteomes" id="UP000603141">
    <property type="component" value="Unassembled WGS sequence"/>
</dbReference>
<dbReference type="Pfam" id="PF01757">
    <property type="entry name" value="Acyl_transf_3"/>
    <property type="match status" value="1"/>
</dbReference>
<keyword evidence="6 7" id="KW-0472">Membrane</keyword>
<name>A0A934S503_9BACT</name>
<keyword evidence="5 7" id="KW-1133">Transmembrane helix</keyword>
<feature type="transmembrane region" description="Helical" evidence="7">
    <location>
        <begin position="16"/>
        <end position="36"/>
    </location>
</feature>
<organism evidence="9 10">
    <name type="scientific">Luteolibacter pohnpeiensis</name>
    <dbReference type="NCBI Taxonomy" id="454153"/>
    <lineage>
        <taxon>Bacteria</taxon>
        <taxon>Pseudomonadati</taxon>
        <taxon>Verrucomicrobiota</taxon>
        <taxon>Verrucomicrobiia</taxon>
        <taxon>Verrucomicrobiales</taxon>
        <taxon>Verrucomicrobiaceae</taxon>
        <taxon>Luteolibacter</taxon>
    </lineage>
</organism>
<dbReference type="GO" id="GO:0009246">
    <property type="term" value="P:enterobacterial common antigen biosynthetic process"/>
    <property type="evidence" value="ECO:0007669"/>
    <property type="project" value="TreeGrafter"/>
</dbReference>
<evidence type="ECO:0000256" key="5">
    <source>
        <dbReference type="ARBA" id="ARBA00022989"/>
    </source>
</evidence>
<keyword evidence="4 7" id="KW-0812">Transmembrane</keyword>
<keyword evidence="9" id="KW-0808">Transferase</keyword>
<feature type="domain" description="Acyltransferase 3" evidence="8">
    <location>
        <begin position="8"/>
        <end position="323"/>
    </location>
</feature>
<keyword evidence="10" id="KW-1185">Reference proteome</keyword>
<dbReference type="GO" id="GO:0005886">
    <property type="term" value="C:plasma membrane"/>
    <property type="evidence" value="ECO:0007669"/>
    <property type="project" value="UniProtKB-SubCell"/>
</dbReference>
<evidence type="ECO:0000256" key="4">
    <source>
        <dbReference type="ARBA" id="ARBA00022692"/>
    </source>
</evidence>
<evidence type="ECO:0000259" key="8">
    <source>
        <dbReference type="Pfam" id="PF01757"/>
    </source>
</evidence>
<dbReference type="RefSeq" id="WP_200269455.1">
    <property type="nucleotide sequence ID" value="NZ_JAENIJ010000010.1"/>
</dbReference>
<dbReference type="GO" id="GO:0016413">
    <property type="term" value="F:O-acetyltransferase activity"/>
    <property type="evidence" value="ECO:0007669"/>
    <property type="project" value="TreeGrafter"/>
</dbReference>
<evidence type="ECO:0000313" key="10">
    <source>
        <dbReference type="Proteomes" id="UP000603141"/>
    </source>
</evidence>
<evidence type="ECO:0000256" key="3">
    <source>
        <dbReference type="ARBA" id="ARBA00022475"/>
    </source>
</evidence>
<dbReference type="PANTHER" id="PTHR40074">
    <property type="entry name" value="O-ACETYLTRANSFERASE WECH"/>
    <property type="match status" value="1"/>
</dbReference>
<evidence type="ECO:0000256" key="2">
    <source>
        <dbReference type="ARBA" id="ARBA00007400"/>
    </source>
</evidence>